<evidence type="ECO:0000313" key="9">
    <source>
        <dbReference type="EMBL" id="KQL45233.1"/>
    </source>
</evidence>
<evidence type="ECO:0000256" key="5">
    <source>
        <dbReference type="ARBA" id="ARBA00022989"/>
    </source>
</evidence>
<feature type="transmembrane region" description="Helical" evidence="7">
    <location>
        <begin position="269"/>
        <end position="288"/>
    </location>
</feature>
<evidence type="ECO:0000259" key="8">
    <source>
        <dbReference type="PROSITE" id="PS50850"/>
    </source>
</evidence>
<dbReference type="PROSITE" id="PS50850">
    <property type="entry name" value="MFS"/>
    <property type="match status" value="1"/>
</dbReference>
<keyword evidence="4 7" id="KW-0812">Transmembrane</keyword>
<feature type="transmembrane region" description="Helical" evidence="7">
    <location>
        <begin position="404"/>
        <end position="425"/>
    </location>
</feature>
<evidence type="ECO:0000256" key="7">
    <source>
        <dbReference type="SAM" id="Phobius"/>
    </source>
</evidence>
<feature type="transmembrane region" description="Helical" evidence="7">
    <location>
        <begin position="361"/>
        <end position="384"/>
    </location>
</feature>
<keyword evidence="10" id="KW-1185">Reference proteome</keyword>
<dbReference type="PANTHER" id="PTHR42718">
    <property type="entry name" value="MAJOR FACILITATOR SUPERFAMILY MULTIDRUG TRANSPORTER MFSC"/>
    <property type="match status" value="1"/>
</dbReference>
<evidence type="ECO:0000256" key="1">
    <source>
        <dbReference type="ARBA" id="ARBA00004651"/>
    </source>
</evidence>
<keyword evidence="3" id="KW-1003">Cell membrane</keyword>
<feature type="domain" description="Major facilitator superfamily (MFS) profile" evidence="8">
    <location>
        <begin position="1"/>
        <end position="433"/>
    </location>
</feature>
<accession>A0ABR5N468</accession>
<keyword evidence="2" id="KW-0813">Transport</keyword>
<dbReference type="CDD" id="cd17321">
    <property type="entry name" value="MFS_MMR_MDR_like"/>
    <property type="match status" value="1"/>
</dbReference>
<feature type="transmembrane region" description="Helical" evidence="7">
    <location>
        <begin position="32"/>
        <end position="50"/>
    </location>
</feature>
<evidence type="ECO:0000256" key="6">
    <source>
        <dbReference type="ARBA" id="ARBA00023136"/>
    </source>
</evidence>
<dbReference type="Pfam" id="PF07690">
    <property type="entry name" value="MFS_1"/>
    <property type="match status" value="1"/>
</dbReference>
<protein>
    <submittedName>
        <fullName evidence="9">Antiporter</fullName>
    </submittedName>
</protein>
<gene>
    <name evidence="9" type="ORF">AN963_22340</name>
</gene>
<dbReference type="RefSeq" id="WP_055747827.1">
    <property type="nucleotide sequence ID" value="NZ_LJJB01000013.1"/>
</dbReference>
<dbReference type="PANTHER" id="PTHR42718:SF46">
    <property type="entry name" value="BLR6921 PROTEIN"/>
    <property type="match status" value="1"/>
</dbReference>
<dbReference type="SUPFAM" id="SSF103473">
    <property type="entry name" value="MFS general substrate transporter"/>
    <property type="match status" value="1"/>
</dbReference>
<comment type="subcellular location">
    <subcellularLocation>
        <location evidence="1">Cell membrane</location>
        <topology evidence="1">Multi-pass membrane protein</topology>
    </subcellularLocation>
</comment>
<comment type="caution">
    <text evidence="9">The sequence shown here is derived from an EMBL/GenBank/DDBJ whole genome shotgun (WGS) entry which is preliminary data.</text>
</comment>
<keyword evidence="6 7" id="KW-0472">Membrane</keyword>
<feature type="transmembrane region" description="Helical" evidence="7">
    <location>
        <begin position="300"/>
        <end position="323"/>
    </location>
</feature>
<evidence type="ECO:0000313" key="10">
    <source>
        <dbReference type="Proteomes" id="UP000051063"/>
    </source>
</evidence>
<dbReference type="Proteomes" id="UP000051063">
    <property type="component" value="Unassembled WGS sequence"/>
</dbReference>
<dbReference type="InterPro" id="IPR036259">
    <property type="entry name" value="MFS_trans_sf"/>
</dbReference>
<feature type="transmembrane region" description="Helical" evidence="7">
    <location>
        <begin position="148"/>
        <end position="169"/>
    </location>
</feature>
<dbReference type="PRINTS" id="PR01036">
    <property type="entry name" value="TCRTETB"/>
</dbReference>
<evidence type="ECO:0000256" key="3">
    <source>
        <dbReference type="ARBA" id="ARBA00022475"/>
    </source>
</evidence>
<keyword evidence="5 7" id="KW-1133">Transmembrane helix</keyword>
<feature type="transmembrane region" description="Helical" evidence="7">
    <location>
        <begin position="242"/>
        <end position="263"/>
    </location>
</feature>
<feature type="transmembrane region" description="Helical" evidence="7">
    <location>
        <begin position="62"/>
        <end position="86"/>
    </location>
</feature>
<organism evidence="9 10">
    <name type="scientific">Brevibacillus choshinensis</name>
    <dbReference type="NCBI Taxonomy" id="54911"/>
    <lineage>
        <taxon>Bacteria</taxon>
        <taxon>Bacillati</taxon>
        <taxon>Bacillota</taxon>
        <taxon>Bacilli</taxon>
        <taxon>Bacillales</taxon>
        <taxon>Paenibacillaceae</taxon>
        <taxon>Brevibacillus</taxon>
    </lineage>
</organism>
<dbReference type="Gene3D" id="1.20.1250.20">
    <property type="entry name" value="MFS general substrate transporter like domains"/>
    <property type="match status" value="1"/>
</dbReference>
<dbReference type="InterPro" id="IPR011701">
    <property type="entry name" value="MFS"/>
</dbReference>
<dbReference type="EMBL" id="LJJB01000013">
    <property type="protein sequence ID" value="KQL45233.1"/>
    <property type="molecule type" value="Genomic_DNA"/>
</dbReference>
<feature type="transmembrane region" description="Helical" evidence="7">
    <location>
        <begin position="121"/>
        <end position="142"/>
    </location>
</feature>
<proteinExistence type="predicted"/>
<feature type="transmembrane region" description="Helical" evidence="7">
    <location>
        <begin position="181"/>
        <end position="198"/>
    </location>
</feature>
<reference evidence="9 10" key="1">
    <citation type="submission" date="2015-09" db="EMBL/GenBank/DDBJ databases">
        <title>Genome sequencing project for genomic taxonomy and phylogenomics of Bacillus-like bacteria.</title>
        <authorList>
            <person name="Liu B."/>
            <person name="Wang J."/>
            <person name="Zhu Y."/>
            <person name="Liu G."/>
            <person name="Chen Q."/>
            <person name="Chen Z."/>
            <person name="Lan J."/>
            <person name="Che J."/>
            <person name="Ge C."/>
            <person name="Shi H."/>
            <person name="Pan Z."/>
            <person name="Liu X."/>
        </authorList>
    </citation>
    <scope>NUCLEOTIDE SEQUENCE [LARGE SCALE GENOMIC DNA]</scope>
    <source>
        <strain evidence="9 10">DSM 8552</strain>
    </source>
</reference>
<dbReference type="InterPro" id="IPR020846">
    <property type="entry name" value="MFS_dom"/>
</dbReference>
<sequence length="441" mass="47626">MFTMTVSSMSAMMFNLALPSIREQFDLTLAQTSWVSSLYMVIYAIGTVIYGKLADSVRLKSLVTFGLFLFAAGSLVGLFSQTFWMVLVGRSLQAMGAAAIPATAGLIPVRYMSPDRRGSAIGTVMVGLALGGVLGPVISAFILNFAHWRWLFSIPLFVLILLPFYRTYLGDEPSTPAKVDWMGGGLLSATVVLLVLSLTSHSLWMFAVGICILGVFIKWIGNVDDPFIQPRLFRNKSYTFGILIMLLISGSVVSLSFLSPLLLTHVQQLSPGWVGLVMVPAAMTQALFGRKAGKLVDRRGSAYIFTIASGLLLISFVLLSTFIGTSPLFISAFLIFGNVGQMCLAIAMSNTISAILPKEQVGIGIGILQMTNFIMFAVASAVYSSLLDLGTVKKLNLANGYGDGIMYSNIFFVLAILQAALLIFYHVQFVKMSGASVQANQ</sequence>
<dbReference type="Gene3D" id="1.20.1720.10">
    <property type="entry name" value="Multidrug resistance protein D"/>
    <property type="match status" value="1"/>
</dbReference>
<name>A0ABR5N468_BRECH</name>
<evidence type="ECO:0000256" key="2">
    <source>
        <dbReference type="ARBA" id="ARBA00022448"/>
    </source>
</evidence>
<evidence type="ECO:0000256" key="4">
    <source>
        <dbReference type="ARBA" id="ARBA00022692"/>
    </source>
</evidence>
<feature type="transmembrane region" description="Helical" evidence="7">
    <location>
        <begin position="329"/>
        <end position="349"/>
    </location>
</feature>